<keyword evidence="1" id="KW-0472">Membrane</keyword>
<name>A0A410PVD3_9FIRM</name>
<reference evidence="2 3" key="1">
    <citation type="submission" date="2019-01" db="EMBL/GenBank/DDBJ databases">
        <title>Draft genomes of a novel of Aminipila strains.</title>
        <authorList>
            <person name="Ma S."/>
        </authorList>
    </citation>
    <scope>NUCLEOTIDE SEQUENCE [LARGE SCALE GENOMIC DNA]</scope>
    <source>
        <strain evidence="3">JN-39</strain>
    </source>
</reference>
<evidence type="ECO:0000256" key="1">
    <source>
        <dbReference type="SAM" id="Phobius"/>
    </source>
</evidence>
<keyword evidence="1" id="KW-1133">Transmembrane helix</keyword>
<evidence type="ECO:0000313" key="2">
    <source>
        <dbReference type="EMBL" id="QAT42885.1"/>
    </source>
</evidence>
<organism evidence="2 3">
    <name type="scientific">Aminipila luticellarii</name>
    <dbReference type="NCBI Taxonomy" id="2507160"/>
    <lineage>
        <taxon>Bacteria</taxon>
        <taxon>Bacillati</taxon>
        <taxon>Bacillota</taxon>
        <taxon>Clostridia</taxon>
        <taxon>Peptostreptococcales</taxon>
        <taxon>Anaerovoracaceae</taxon>
        <taxon>Aminipila</taxon>
    </lineage>
</organism>
<feature type="transmembrane region" description="Helical" evidence="1">
    <location>
        <begin position="12"/>
        <end position="33"/>
    </location>
</feature>
<feature type="transmembrane region" description="Helical" evidence="1">
    <location>
        <begin position="98"/>
        <end position="119"/>
    </location>
</feature>
<proteinExistence type="predicted"/>
<protein>
    <submittedName>
        <fullName evidence="2">TIGR04086 family membrane protein</fullName>
    </submittedName>
</protein>
<dbReference type="KEGG" id="amij:EQM06_06340"/>
<dbReference type="AlphaFoldDB" id="A0A410PVD3"/>
<sequence>MNYIYKLLKGYLIAFIIFFVLTILVTCLIKFTSVPEQFSMQYLMAAMCAATLFLGIFSGRLIGKRGLLSAVGLSAVFVFLIVFGINCTYFQDLSLNSFHAPYLFPVALGGIGGIIGVNAKK</sequence>
<dbReference type="EMBL" id="CP035281">
    <property type="protein sequence ID" value="QAT42885.1"/>
    <property type="molecule type" value="Genomic_DNA"/>
</dbReference>
<dbReference type="RefSeq" id="WP_128745534.1">
    <property type="nucleotide sequence ID" value="NZ_CP035281.1"/>
</dbReference>
<gene>
    <name evidence="2" type="ORF">EQM06_06340</name>
</gene>
<dbReference type="Pfam" id="PF12670">
    <property type="entry name" value="DUF3792"/>
    <property type="match status" value="1"/>
</dbReference>
<dbReference type="OrthoDB" id="2086722at2"/>
<keyword evidence="3" id="KW-1185">Reference proteome</keyword>
<accession>A0A410PVD3</accession>
<dbReference type="NCBIfam" id="TIGR04086">
    <property type="entry name" value="TIGR04086_membr"/>
    <property type="match status" value="1"/>
</dbReference>
<dbReference type="Proteomes" id="UP000287601">
    <property type="component" value="Chromosome"/>
</dbReference>
<evidence type="ECO:0000313" key="3">
    <source>
        <dbReference type="Proteomes" id="UP000287601"/>
    </source>
</evidence>
<keyword evidence="1" id="KW-0812">Transmembrane</keyword>
<feature type="transmembrane region" description="Helical" evidence="1">
    <location>
        <begin position="39"/>
        <end position="59"/>
    </location>
</feature>
<dbReference type="InterPro" id="IPR023804">
    <property type="entry name" value="DUF3792_TM"/>
</dbReference>
<feature type="transmembrane region" description="Helical" evidence="1">
    <location>
        <begin position="66"/>
        <end position="86"/>
    </location>
</feature>